<name>A0ABX9Q5A8_9BACT</name>
<sequence length="128" mass="13856">STALDKLNSGIFRIAVFGLVSRGKSAVLNALLGQKILQTGPLHGVTQYPRSIYWSPATSGLNVNVELIDTPGLDEVGGQLREAMAREVIEQADLILFVIAGDITRTEYRALAELQAAHKPLILVFNKT</sequence>
<dbReference type="InterPro" id="IPR006073">
    <property type="entry name" value="GTP-bd"/>
</dbReference>
<protein>
    <submittedName>
        <fullName evidence="2">GTP-binding protein</fullName>
    </submittedName>
</protein>
<dbReference type="PANTHER" id="PTHR42714:SF6">
    <property type="entry name" value="TRANSLATION INITIATION FACTOR IF-2"/>
    <property type="match status" value="1"/>
</dbReference>
<dbReference type="SUPFAM" id="SSF52540">
    <property type="entry name" value="P-loop containing nucleoside triphosphate hydrolases"/>
    <property type="match status" value="1"/>
</dbReference>
<keyword evidence="3" id="KW-1185">Reference proteome</keyword>
<feature type="non-terminal residue" evidence="2">
    <location>
        <position position="128"/>
    </location>
</feature>
<dbReference type="NCBIfam" id="TIGR00231">
    <property type="entry name" value="small_GTP"/>
    <property type="match status" value="1"/>
</dbReference>
<dbReference type="CDD" id="cd00880">
    <property type="entry name" value="Era_like"/>
    <property type="match status" value="1"/>
</dbReference>
<feature type="domain" description="G" evidence="1">
    <location>
        <begin position="13"/>
        <end position="127"/>
    </location>
</feature>
<dbReference type="Gene3D" id="3.40.50.300">
    <property type="entry name" value="P-loop containing nucleotide triphosphate hydrolases"/>
    <property type="match status" value="1"/>
</dbReference>
<comment type="caution">
    <text evidence="2">The sequence shown here is derived from an EMBL/GenBank/DDBJ whole genome shotgun (WGS) entry which is preliminary data.</text>
</comment>
<evidence type="ECO:0000313" key="3">
    <source>
        <dbReference type="Proteomes" id="UP000278907"/>
    </source>
</evidence>
<dbReference type="EMBL" id="RAWI01001451">
    <property type="protein sequence ID" value="RKH75078.1"/>
    <property type="molecule type" value="Genomic_DNA"/>
</dbReference>
<evidence type="ECO:0000259" key="1">
    <source>
        <dbReference type="Pfam" id="PF01926"/>
    </source>
</evidence>
<evidence type="ECO:0000313" key="2">
    <source>
        <dbReference type="EMBL" id="RKH75078.1"/>
    </source>
</evidence>
<dbReference type="Pfam" id="PF01926">
    <property type="entry name" value="MMR_HSR1"/>
    <property type="match status" value="1"/>
</dbReference>
<proteinExistence type="predicted"/>
<dbReference type="Proteomes" id="UP000278907">
    <property type="component" value="Unassembled WGS sequence"/>
</dbReference>
<dbReference type="PANTHER" id="PTHR42714">
    <property type="entry name" value="TRNA MODIFICATION GTPASE GTPBP3"/>
    <property type="match status" value="1"/>
</dbReference>
<dbReference type="InterPro" id="IPR027417">
    <property type="entry name" value="P-loop_NTPase"/>
</dbReference>
<dbReference type="InterPro" id="IPR005225">
    <property type="entry name" value="Small_GTP-bd"/>
</dbReference>
<accession>A0ABX9Q5A8</accession>
<organism evidence="2 3">
    <name type="scientific">Corallococcus praedator</name>
    <dbReference type="NCBI Taxonomy" id="2316724"/>
    <lineage>
        <taxon>Bacteria</taxon>
        <taxon>Pseudomonadati</taxon>
        <taxon>Myxococcota</taxon>
        <taxon>Myxococcia</taxon>
        <taxon>Myxococcales</taxon>
        <taxon>Cystobacterineae</taxon>
        <taxon>Myxococcaceae</taxon>
        <taxon>Corallococcus</taxon>
    </lineage>
</organism>
<gene>
    <name evidence="2" type="ORF">D7Y13_44880</name>
</gene>
<reference evidence="2 3" key="1">
    <citation type="submission" date="2018-09" db="EMBL/GenBank/DDBJ databases">
        <authorList>
            <person name="Livingstone P.G."/>
            <person name="Whitworth D.E."/>
        </authorList>
    </citation>
    <scope>NUCLEOTIDE SEQUENCE [LARGE SCALE GENOMIC DNA]</scope>
    <source>
        <strain evidence="2 3">CA031B</strain>
    </source>
</reference>
<feature type="non-terminal residue" evidence="2">
    <location>
        <position position="1"/>
    </location>
</feature>
<dbReference type="RefSeq" id="WP_120631187.1">
    <property type="nucleotide sequence ID" value="NZ_RAWI01001451.1"/>
</dbReference>